<evidence type="ECO:0000256" key="1">
    <source>
        <dbReference type="SAM" id="SignalP"/>
    </source>
</evidence>
<dbReference type="InterPro" id="IPR008964">
    <property type="entry name" value="Invasin/intimin_cell_adhesion"/>
</dbReference>
<sequence precursor="true">MKNFFKKLAFVLALAMVVLAIAPAANASAATAPTLNTTGKKLYLEKDVATGNYKDYFTLKVWNKGDYKVTFKSMNPTIATIHSTNGTVKAKAVGEALLKATVTNTKTGKVVKNLECKVWVKRNAVESGVSTASAAKLDNVLAIGDKVKLNIYRKAITGQVAWQQADKTIVTDYTVWSSSNTKVATVDKWGTVKAVGAGTATITVKTLQTENTAVPTTKETKLTVTVAEPFSVTSVKVDTLKLTLGTGIESLSADAIVIKDAKTQTRSYVKNVTLSADKKTAEVELFNPLVNGNIYTVEVSTNGKVLKDEIEFKTGKVTKIEVVDQIIPANKETAIQYKVYDEFGLDVTAVTNVSFNDNLGINSNKLTLDNGVIAYCTISYVNPTTAEVITSGQFKITAKSSTVTSIIGHTLSTQENVANETFKETNTSLSLSDANKYYLYLQQVDQYNNKAGIIADSYTSLTPEVLVVSSNGLVTPVKEGTGLVSVKVGDLTQTISITVTAARKATAIKTTVNDGSMTEITQSTENPLAANNKPSIKVEILDQNGKILENANGTANLTVISGSNLGFSNTTLNIVNGVGTLEINPTTYGTAVVKVEYGTLNFALSNVTVRKADTIATGYKIFGAANLDVKDCYEKNESINLGLYSVNASGDYIADARTTISDASKIEFKVNNASGTTVKTVTGGTLALRTSDLKDATGTYTIVASSNGQVVATTQITVTDSSTKPVLTLVKNSAISNGTISTEDIKDCLNFDKSSYTIVGVKFVSNNTEVASKSTYSLLDTTSISETTTLYNVGVQIKDANNRIYTYENIGHITFTR</sequence>
<evidence type="ECO:0000313" key="3">
    <source>
        <dbReference type="EMBL" id="ABX43858.1"/>
    </source>
</evidence>
<dbReference type="RefSeq" id="WP_012201506.1">
    <property type="nucleotide sequence ID" value="NC_010001.1"/>
</dbReference>
<dbReference type="Pfam" id="PF02368">
    <property type="entry name" value="Big_2"/>
    <property type="match status" value="1"/>
</dbReference>
<dbReference type="Proteomes" id="UP000000370">
    <property type="component" value="Chromosome"/>
</dbReference>
<dbReference type="SUPFAM" id="SSF49373">
    <property type="entry name" value="Invasin/intimin cell-adhesion fragments"/>
    <property type="match status" value="3"/>
</dbReference>
<dbReference type="eggNOG" id="ENOG5032BWM">
    <property type="taxonomic scope" value="Bacteria"/>
</dbReference>
<accession>A9KI11</accession>
<feature type="domain" description="BIG2" evidence="2">
    <location>
        <begin position="136"/>
        <end position="216"/>
    </location>
</feature>
<dbReference type="OrthoDB" id="1991118at2"/>
<dbReference type="InterPro" id="IPR054604">
    <property type="entry name" value="SbsC_Big-like"/>
</dbReference>
<dbReference type="InterPro" id="IPR003343">
    <property type="entry name" value="Big_2"/>
</dbReference>
<evidence type="ECO:0000259" key="2">
    <source>
        <dbReference type="SMART" id="SM00635"/>
    </source>
</evidence>
<gene>
    <name evidence="3" type="ordered locus">Cphy_3509</name>
</gene>
<organism evidence="3 4">
    <name type="scientific">Lachnoclostridium phytofermentans (strain ATCC 700394 / DSM 18823 / ISDg)</name>
    <name type="common">Clostridium phytofermentans</name>
    <dbReference type="NCBI Taxonomy" id="357809"/>
    <lineage>
        <taxon>Bacteria</taxon>
        <taxon>Bacillati</taxon>
        <taxon>Bacillota</taxon>
        <taxon>Clostridia</taxon>
        <taxon>Lachnospirales</taxon>
        <taxon>Lachnospiraceae</taxon>
    </lineage>
</organism>
<feature type="signal peptide" evidence="1">
    <location>
        <begin position="1"/>
        <end position="29"/>
    </location>
</feature>
<feature type="chain" id="PRO_5002737029" evidence="1">
    <location>
        <begin position="30"/>
        <end position="817"/>
    </location>
</feature>
<dbReference type="Pfam" id="PF22359">
    <property type="entry name" value="Big-like"/>
    <property type="match status" value="1"/>
</dbReference>
<evidence type="ECO:0000313" key="4">
    <source>
        <dbReference type="Proteomes" id="UP000000370"/>
    </source>
</evidence>
<protein>
    <submittedName>
        <fullName evidence="3">Ig domain protein group 2 domain protein</fullName>
    </submittedName>
</protein>
<reference evidence="4" key="1">
    <citation type="submission" date="2007-11" db="EMBL/GenBank/DDBJ databases">
        <title>Complete genome sequence of Clostridium phytofermentans ISDg.</title>
        <authorList>
            <person name="Leschine S.B."/>
            <person name="Warnick T.A."/>
            <person name="Blanchard J.L."/>
            <person name="Schnell D.J."/>
            <person name="Petit E.L."/>
            <person name="LaTouf W.G."/>
            <person name="Copeland A."/>
            <person name="Lucas S."/>
            <person name="Lapidus A."/>
            <person name="Barry K."/>
            <person name="Glavina del Rio T."/>
            <person name="Dalin E."/>
            <person name="Tice H."/>
            <person name="Pitluck S."/>
            <person name="Kiss H."/>
            <person name="Brettin T."/>
            <person name="Bruce D."/>
            <person name="Detter J.C."/>
            <person name="Han C."/>
            <person name="Kuske C."/>
            <person name="Schmutz J."/>
            <person name="Larimer F."/>
            <person name="Land M."/>
            <person name="Hauser L."/>
            <person name="Kyrpides N."/>
            <person name="Kim E.A."/>
            <person name="Richardson P."/>
        </authorList>
    </citation>
    <scope>NUCLEOTIDE SEQUENCE [LARGE SCALE GENOMIC DNA]</scope>
    <source>
        <strain evidence="4">ATCC 700394 / DSM 18823 / ISDg</strain>
    </source>
</reference>
<feature type="domain" description="BIG2" evidence="2">
    <location>
        <begin position="29"/>
        <end position="112"/>
    </location>
</feature>
<feature type="domain" description="BIG2" evidence="2">
    <location>
        <begin position="425"/>
        <end position="498"/>
    </location>
</feature>
<dbReference type="HOGENOM" id="CLU_347714_0_0_9"/>
<dbReference type="SMART" id="SM00635">
    <property type="entry name" value="BID_2"/>
    <property type="match status" value="3"/>
</dbReference>
<dbReference type="KEGG" id="cpy:Cphy_3509"/>
<name>A9KI11_LACP7</name>
<keyword evidence="4" id="KW-1185">Reference proteome</keyword>
<dbReference type="EMBL" id="CP000885">
    <property type="protein sequence ID" value="ABX43858.1"/>
    <property type="molecule type" value="Genomic_DNA"/>
</dbReference>
<keyword evidence="1" id="KW-0732">Signal</keyword>
<proteinExistence type="predicted"/>
<dbReference type="Gene3D" id="2.60.40.1080">
    <property type="match status" value="3"/>
</dbReference>
<dbReference type="AlphaFoldDB" id="A9KI11"/>